<name>A0A7J0BF04_9BACT</name>
<evidence type="ECO:0000313" key="3">
    <source>
        <dbReference type="Proteomes" id="UP000503840"/>
    </source>
</evidence>
<keyword evidence="1" id="KW-0812">Transmembrane</keyword>
<reference evidence="2 3" key="1">
    <citation type="submission" date="2020-05" db="EMBL/GenBank/DDBJ databases">
        <title>Draft genome sequence of Desulfovibrio sp. strain HN2T.</title>
        <authorList>
            <person name="Ueno A."/>
            <person name="Tamazawa S."/>
            <person name="Tamamura S."/>
            <person name="Murakami T."/>
            <person name="Kiyama T."/>
            <person name="Inomata H."/>
            <person name="Amano Y."/>
            <person name="Miyakawa K."/>
            <person name="Tamaki H."/>
            <person name="Naganuma T."/>
            <person name="Kaneko K."/>
        </authorList>
    </citation>
    <scope>NUCLEOTIDE SEQUENCE [LARGE SCALE GENOMIC DNA]</scope>
    <source>
        <strain evidence="2 3">HN2</strain>
    </source>
</reference>
<keyword evidence="1" id="KW-0472">Membrane</keyword>
<proteinExistence type="predicted"/>
<organism evidence="2 3">
    <name type="scientific">Desulfovibrio subterraneus</name>
    <dbReference type="NCBI Taxonomy" id="2718620"/>
    <lineage>
        <taxon>Bacteria</taxon>
        <taxon>Pseudomonadati</taxon>
        <taxon>Thermodesulfobacteriota</taxon>
        <taxon>Desulfovibrionia</taxon>
        <taxon>Desulfovibrionales</taxon>
        <taxon>Desulfovibrionaceae</taxon>
        <taxon>Desulfovibrio</taxon>
    </lineage>
</organism>
<dbReference type="Proteomes" id="UP000503840">
    <property type="component" value="Unassembled WGS sequence"/>
</dbReference>
<keyword evidence="3" id="KW-1185">Reference proteome</keyword>
<dbReference type="EMBL" id="BLVO01000005">
    <property type="protein sequence ID" value="GFM32269.1"/>
    <property type="molecule type" value="Genomic_DNA"/>
</dbReference>
<keyword evidence="1" id="KW-1133">Transmembrane helix</keyword>
<evidence type="ECO:0000256" key="1">
    <source>
        <dbReference type="SAM" id="Phobius"/>
    </source>
</evidence>
<protein>
    <submittedName>
        <fullName evidence="2">Uncharacterized protein</fullName>
    </submittedName>
</protein>
<feature type="transmembrane region" description="Helical" evidence="1">
    <location>
        <begin position="59"/>
        <end position="80"/>
    </location>
</feature>
<gene>
    <name evidence="2" type="ORF">DSM101010T_06340</name>
</gene>
<dbReference type="AlphaFoldDB" id="A0A7J0BF04"/>
<feature type="transmembrane region" description="Helical" evidence="1">
    <location>
        <begin position="6"/>
        <end position="21"/>
    </location>
</feature>
<feature type="transmembrane region" description="Helical" evidence="1">
    <location>
        <begin position="33"/>
        <end position="53"/>
    </location>
</feature>
<comment type="caution">
    <text evidence="2">The sequence shown here is derived from an EMBL/GenBank/DDBJ whole genome shotgun (WGS) entry which is preliminary data.</text>
</comment>
<evidence type="ECO:0000313" key="2">
    <source>
        <dbReference type="EMBL" id="GFM32269.1"/>
    </source>
</evidence>
<dbReference type="RefSeq" id="WP_174403986.1">
    <property type="nucleotide sequence ID" value="NZ_BLVO01000005.1"/>
</dbReference>
<sequence length="93" mass="10448">MFKFTIILFVVVWLGSLIFSRRRRVIRDVNHLIQLIIAAALFFGFSTAVQGSFLHESMLTYVPALIVTAAVSWGISLLVLKRISASSSKPPRR</sequence>
<accession>A0A7J0BF04</accession>